<comment type="caution">
    <text evidence="2">The sequence shown here is derived from an EMBL/GenBank/DDBJ whole genome shotgun (WGS) entry which is preliminary data.</text>
</comment>
<dbReference type="Pfam" id="PF13193">
    <property type="entry name" value="AMP-binding_C"/>
    <property type="match status" value="1"/>
</dbReference>
<dbReference type="GO" id="GO:0031177">
    <property type="term" value="F:phosphopantetheine binding"/>
    <property type="evidence" value="ECO:0007669"/>
    <property type="project" value="TreeGrafter"/>
</dbReference>
<dbReference type="InterPro" id="IPR045851">
    <property type="entry name" value="AMP-bd_C_sf"/>
</dbReference>
<dbReference type="NCBIfam" id="TIGR01733">
    <property type="entry name" value="AA-adenyl-dom"/>
    <property type="match status" value="1"/>
</dbReference>
<accession>A0A2N1EFC9</accession>
<dbReference type="Gene3D" id="1.10.1200.10">
    <property type="entry name" value="ACP-like"/>
    <property type="match status" value="1"/>
</dbReference>
<dbReference type="PROSITE" id="PS50075">
    <property type="entry name" value="CARRIER"/>
    <property type="match status" value="1"/>
</dbReference>
<dbReference type="SUPFAM" id="SSF56801">
    <property type="entry name" value="Acetyl-CoA synthetase-like"/>
    <property type="match status" value="1"/>
</dbReference>
<feature type="domain" description="Carrier" evidence="1">
    <location>
        <begin position="660"/>
        <end position="734"/>
    </location>
</feature>
<dbReference type="InterPro" id="IPR000873">
    <property type="entry name" value="AMP-dep_synth/lig_dom"/>
</dbReference>
<dbReference type="Pfam" id="PF00501">
    <property type="entry name" value="AMP-binding"/>
    <property type="match status" value="1"/>
</dbReference>
<dbReference type="Gene3D" id="3.40.50.12780">
    <property type="entry name" value="N-terminal domain of ligase-like"/>
    <property type="match status" value="1"/>
</dbReference>
<reference evidence="2 3" key="1">
    <citation type="submission" date="2017-08" db="EMBL/GenBank/DDBJ databases">
        <authorList>
            <person name="de Groot N.N."/>
        </authorList>
    </citation>
    <scope>NUCLEOTIDE SEQUENCE [LARGE SCALE GENOMIC DNA]</scope>
    <source>
        <strain evidence="2 3">PfR 37</strain>
    </source>
</reference>
<dbReference type="InterPro" id="IPR010071">
    <property type="entry name" value="AA_adenyl_dom"/>
</dbReference>
<dbReference type="CDD" id="cd17643">
    <property type="entry name" value="A_NRPS_Cytc1-like"/>
    <property type="match status" value="1"/>
</dbReference>
<gene>
    <name evidence="2" type="ORF">CIB54_02375</name>
</gene>
<dbReference type="GO" id="GO:0043041">
    <property type="term" value="P:amino acid activation for nonribosomal peptide biosynthetic process"/>
    <property type="evidence" value="ECO:0007669"/>
    <property type="project" value="TreeGrafter"/>
</dbReference>
<dbReference type="InterPro" id="IPR042099">
    <property type="entry name" value="ANL_N_sf"/>
</dbReference>
<dbReference type="PROSITE" id="PS00455">
    <property type="entry name" value="AMP_BINDING"/>
    <property type="match status" value="1"/>
</dbReference>
<dbReference type="InterPro" id="IPR020845">
    <property type="entry name" value="AMP-binding_CS"/>
</dbReference>
<dbReference type="InterPro" id="IPR036736">
    <property type="entry name" value="ACP-like_sf"/>
</dbReference>
<dbReference type="PANTHER" id="PTHR45527">
    <property type="entry name" value="NONRIBOSOMAL PEPTIDE SYNTHETASE"/>
    <property type="match status" value="1"/>
</dbReference>
<dbReference type="Proteomes" id="UP000233564">
    <property type="component" value="Unassembled WGS sequence"/>
</dbReference>
<dbReference type="SUPFAM" id="SSF47336">
    <property type="entry name" value="ACP-like"/>
    <property type="match status" value="1"/>
</dbReference>
<dbReference type="FunFam" id="3.40.50.980:FF:000001">
    <property type="entry name" value="Non-ribosomal peptide synthetase"/>
    <property type="match status" value="1"/>
</dbReference>
<dbReference type="PANTHER" id="PTHR45527:SF14">
    <property type="entry name" value="PLIPASTATIN SYNTHASE SUBUNIT B"/>
    <property type="match status" value="1"/>
</dbReference>
<dbReference type="AlphaFoldDB" id="A0A2N1EFC9"/>
<evidence type="ECO:0000259" key="1">
    <source>
        <dbReference type="PROSITE" id="PS50075"/>
    </source>
</evidence>
<proteinExistence type="predicted"/>
<sequence>MGAYERLVHVPIEAQGTCAALQATVATQLARLEDAPAGPLKAFVAAMIARDPEADLAPLSDYQSSLSRLYSLLFVRDQNAQGEAYLECAYHCQSFNDEVIRHFARSLVHVHQQVLELPEAQVNSLCLLSDTHALQVGSLGRTVQAEDPLPRIEQRFAEQARLRPQALALSFEGQRLTYEMLDQQSSQWAHVLRAEGVAQGDLVGVCLERSLELVVMLLALLKAGATYVPLDPAYPAERLAYTVDNARIGLVVSSQAQFPGPVRLLSVQAIVERSVDYPPVAPVHTGDSQAPAYVIYTSGSTGKPKGVVVRHCNLLSLLIGTQDDFKLSASDTWTLFHSSAFDFSVWEMWGCLLTGAHLVVVPYWVSRSAREFHQLLVRERVTVLNQTPSAFSQLIDADEHSDEALALRLVVFGGEPLDARMLVRWFDRHPESVCRMVNMFGITETTVHVTAQTITRREALQATRSVGRPVDGWHVYIMDEAGRLLPPGVSGEICVAGAGVALHYLNQPQLTAERFIEGPAHIGRLYRSGDKGRLRPDGRLEHLGRLDSQIKLRGFRIELDEIRSVLLQVNAVVAAAVVLNQGKPGDAASARLDAYIVLNGGSVQEVRQHAGKFLPEYMLPATFTVLDVLPLTANGKLDARALPAPALQGLAAAPSKKAGVVGDDVTQALVAIWETVLGVPVALDDNFFELGGNSLYAVRIDALLREQQLPSIPMREIYIQQTVRNLVAFLQAAEGEPSTAGV</sequence>
<dbReference type="Pfam" id="PF00550">
    <property type="entry name" value="PP-binding"/>
    <property type="match status" value="1"/>
</dbReference>
<evidence type="ECO:0000313" key="3">
    <source>
        <dbReference type="Proteomes" id="UP000233564"/>
    </source>
</evidence>
<dbReference type="GO" id="GO:0005829">
    <property type="term" value="C:cytosol"/>
    <property type="evidence" value="ECO:0007669"/>
    <property type="project" value="TreeGrafter"/>
</dbReference>
<dbReference type="Gene3D" id="3.30.300.30">
    <property type="match status" value="1"/>
</dbReference>
<dbReference type="GO" id="GO:0044550">
    <property type="term" value="P:secondary metabolite biosynthetic process"/>
    <property type="evidence" value="ECO:0007669"/>
    <property type="project" value="TreeGrafter"/>
</dbReference>
<dbReference type="InterPro" id="IPR009081">
    <property type="entry name" value="PP-bd_ACP"/>
</dbReference>
<evidence type="ECO:0000313" key="2">
    <source>
        <dbReference type="EMBL" id="PKH27229.1"/>
    </source>
</evidence>
<dbReference type="FunFam" id="3.40.50.12780:FF:000012">
    <property type="entry name" value="Non-ribosomal peptide synthetase"/>
    <property type="match status" value="1"/>
</dbReference>
<name>A0A2N1EFC9_PSEFL</name>
<dbReference type="InterPro" id="IPR025110">
    <property type="entry name" value="AMP-bd_C"/>
</dbReference>
<dbReference type="EMBL" id="NVXX01000002">
    <property type="protein sequence ID" value="PKH27229.1"/>
    <property type="molecule type" value="Genomic_DNA"/>
</dbReference>
<protein>
    <submittedName>
        <fullName evidence="2">Peptide synthetase</fullName>
    </submittedName>
</protein>
<organism evidence="2 3">
    <name type="scientific">Pseudomonas fluorescens</name>
    <dbReference type="NCBI Taxonomy" id="294"/>
    <lineage>
        <taxon>Bacteria</taxon>
        <taxon>Pseudomonadati</taxon>
        <taxon>Pseudomonadota</taxon>
        <taxon>Gammaproteobacteria</taxon>
        <taxon>Pseudomonadales</taxon>
        <taxon>Pseudomonadaceae</taxon>
        <taxon>Pseudomonas</taxon>
    </lineage>
</organism>